<dbReference type="PANTHER" id="PTHR31672">
    <property type="entry name" value="BNACNNG10540D PROTEIN"/>
    <property type="match status" value="1"/>
</dbReference>
<dbReference type="Pfam" id="PF00646">
    <property type="entry name" value="F-box"/>
    <property type="match status" value="1"/>
</dbReference>
<dbReference type="InterPro" id="IPR036047">
    <property type="entry name" value="F-box-like_dom_sf"/>
</dbReference>
<reference evidence="2 3" key="1">
    <citation type="submission" date="2023-10" db="EMBL/GenBank/DDBJ databases">
        <title>Genome-Wide Identification Analysis in wild type Solanum Pinnatisectum Reveals Some Genes Defensing Phytophthora Infestans.</title>
        <authorList>
            <person name="Sun C."/>
        </authorList>
    </citation>
    <scope>NUCLEOTIDE SEQUENCE [LARGE SCALE GENOMIC DNA]</scope>
    <source>
        <strain evidence="2">LQN</strain>
        <tissue evidence="2">Leaf</tissue>
    </source>
</reference>
<dbReference type="SMART" id="SM00256">
    <property type="entry name" value="FBOX"/>
    <property type="match status" value="1"/>
</dbReference>
<dbReference type="Gene3D" id="1.20.1280.50">
    <property type="match status" value="1"/>
</dbReference>
<evidence type="ECO:0000313" key="3">
    <source>
        <dbReference type="Proteomes" id="UP001311915"/>
    </source>
</evidence>
<sequence>MDSVFVSNPNPSNVFTQNLPHDIIIDILTKLPVKSLISSVVMADGIVYMTARRTDNLISCTILRPLCFMKDGSMMFQKKNSSGFVAYNSITHELEQVNVIGIEANLYFNKYATCFCSLPLKLVFVLFGQNNIMDSIFVSNPKYRRNNYPTQNIPNDIIIDIRRLPVKSLIRFKNVCRSWYSLVKNDKFIKQHYDTHKSYQKFFMVSSKHMKNQFDFYHYTMDVPQLDSSSNSSLLESPIPIDELSTKEQFHDELLFPYTIEGKRHGVHRVGEKLCLSRTLGDHNHQIGEFWLYMVKTNSWNKILTIPLTQFICLRPLSLDYNSIAHELEQVNVIGIEANHYFSKVVTYVETLSSPNC</sequence>
<dbReference type="PANTHER" id="PTHR31672:SF13">
    <property type="entry name" value="F-BOX PROTEIN CPR30-LIKE"/>
    <property type="match status" value="1"/>
</dbReference>
<comment type="caution">
    <text evidence="2">The sequence shown here is derived from an EMBL/GenBank/DDBJ whole genome shotgun (WGS) entry which is preliminary data.</text>
</comment>
<protein>
    <recommendedName>
        <fullName evidence="1">F-box domain-containing protein</fullName>
    </recommendedName>
</protein>
<evidence type="ECO:0000259" key="1">
    <source>
        <dbReference type="SMART" id="SM00256"/>
    </source>
</evidence>
<dbReference type="Proteomes" id="UP001311915">
    <property type="component" value="Unassembled WGS sequence"/>
</dbReference>
<keyword evidence="3" id="KW-1185">Reference proteome</keyword>
<dbReference type="InterPro" id="IPR050796">
    <property type="entry name" value="SCF_F-box_component"/>
</dbReference>
<organism evidence="2 3">
    <name type="scientific">Solanum pinnatisectum</name>
    <name type="common">tansyleaf nightshade</name>
    <dbReference type="NCBI Taxonomy" id="50273"/>
    <lineage>
        <taxon>Eukaryota</taxon>
        <taxon>Viridiplantae</taxon>
        <taxon>Streptophyta</taxon>
        <taxon>Embryophyta</taxon>
        <taxon>Tracheophyta</taxon>
        <taxon>Spermatophyta</taxon>
        <taxon>Magnoliopsida</taxon>
        <taxon>eudicotyledons</taxon>
        <taxon>Gunneridae</taxon>
        <taxon>Pentapetalae</taxon>
        <taxon>asterids</taxon>
        <taxon>lamiids</taxon>
        <taxon>Solanales</taxon>
        <taxon>Solanaceae</taxon>
        <taxon>Solanoideae</taxon>
        <taxon>Solaneae</taxon>
        <taxon>Solanum</taxon>
    </lineage>
</organism>
<name>A0AAV9LP81_9SOLN</name>
<dbReference type="EMBL" id="JAWPEI010000005">
    <property type="protein sequence ID" value="KAK4727463.1"/>
    <property type="molecule type" value="Genomic_DNA"/>
</dbReference>
<dbReference type="AlphaFoldDB" id="A0AAV9LP81"/>
<accession>A0AAV9LP81</accession>
<gene>
    <name evidence="2" type="ORF">R3W88_032380</name>
</gene>
<dbReference type="SUPFAM" id="SSF81383">
    <property type="entry name" value="F-box domain"/>
    <property type="match status" value="1"/>
</dbReference>
<dbReference type="InterPro" id="IPR001810">
    <property type="entry name" value="F-box_dom"/>
</dbReference>
<feature type="domain" description="F-box" evidence="1">
    <location>
        <begin position="153"/>
        <end position="192"/>
    </location>
</feature>
<evidence type="ECO:0000313" key="2">
    <source>
        <dbReference type="EMBL" id="KAK4727463.1"/>
    </source>
</evidence>
<proteinExistence type="predicted"/>